<dbReference type="InterPro" id="IPR050312">
    <property type="entry name" value="IolE/XylAMocC-like"/>
</dbReference>
<organism evidence="2 3">
    <name type="scientific">Hirschia litorea</name>
    <dbReference type="NCBI Taxonomy" id="1199156"/>
    <lineage>
        <taxon>Bacteria</taxon>
        <taxon>Pseudomonadati</taxon>
        <taxon>Pseudomonadota</taxon>
        <taxon>Alphaproteobacteria</taxon>
        <taxon>Hyphomonadales</taxon>
        <taxon>Hyphomonadaceae</taxon>
        <taxon>Hirschia</taxon>
    </lineage>
</organism>
<dbReference type="SUPFAM" id="SSF51658">
    <property type="entry name" value="Xylose isomerase-like"/>
    <property type="match status" value="1"/>
</dbReference>
<gene>
    <name evidence="2" type="ORF">ACFQS8_13430</name>
</gene>
<dbReference type="RefSeq" id="WP_382168207.1">
    <property type="nucleotide sequence ID" value="NZ_JBHTBR010000005.1"/>
</dbReference>
<dbReference type="Gene3D" id="3.20.20.150">
    <property type="entry name" value="Divalent-metal-dependent TIM barrel enzymes"/>
    <property type="match status" value="1"/>
</dbReference>
<sequence length="316" mass="33558">MVVRNFEMSRRSMIVMSAGTAIVSTVGCQSLGMKQSTQASAFNSNFAAFPGLFEPIVGADYIAQLNFAHANGFRVWEDAEFAQHTAQDQEKYGQHINGLGMRMGVFVGIGDATQNTLTSGEGIASYLAKISQAVDVAQRGDGEFISLVSGTKTGNLHLNYQKAYAVDALRKASDIAAAKGKTLLIQPLARQSQAVFLKSIPEAYEICAAVDHPACAVLFDVNHQQAAGGNIIANIEQAKVHTGYYQIGGPSLDGSLGSVELSYGKIVEAMRQANPDAIIGLSHFSGQNTNAPTQRSKASAMKSIQTCMELDAPMSA</sequence>
<dbReference type="PANTHER" id="PTHR12110:SF41">
    <property type="entry name" value="INOSOSE DEHYDRATASE"/>
    <property type="match status" value="1"/>
</dbReference>
<dbReference type="EMBL" id="JBHTBR010000005">
    <property type="protein sequence ID" value="MFC7292627.1"/>
    <property type="molecule type" value="Genomic_DNA"/>
</dbReference>
<name>A0ABW2INJ2_9PROT</name>
<evidence type="ECO:0000313" key="3">
    <source>
        <dbReference type="Proteomes" id="UP001596492"/>
    </source>
</evidence>
<keyword evidence="3" id="KW-1185">Reference proteome</keyword>
<accession>A0ABW2INJ2</accession>
<proteinExistence type="predicted"/>
<evidence type="ECO:0000259" key="1">
    <source>
        <dbReference type="Pfam" id="PF01261"/>
    </source>
</evidence>
<dbReference type="PROSITE" id="PS51257">
    <property type="entry name" value="PROKAR_LIPOPROTEIN"/>
    <property type="match status" value="1"/>
</dbReference>
<feature type="domain" description="Xylose isomerase-like TIM barrel" evidence="1">
    <location>
        <begin position="67"/>
        <end position="287"/>
    </location>
</feature>
<dbReference type="InterPro" id="IPR036237">
    <property type="entry name" value="Xyl_isomerase-like_sf"/>
</dbReference>
<reference evidence="3" key="1">
    <citation type="journal article" date="2019" name="Int. J. Syst. Evol. Microbiol.">
        <title>The Global Catalogue of Microorganisms (GCM) 10K type strain sequencing project: providing services to taxonomists for standard genome sequencing and annotation.</title>
        <authorList>
            <consortium name="The Broad Institute Genomics Platform"/>
            <consortium name="The Broad Institute Genome Sequencing Center for Infectious Disease"/>
            <person name="Wu L."/>
            <person name="Ma J."/>
        </authorList>
    </citation>
    <scope>NUCLEOTIDE SEQUENCE [LARGE SCALE GENOMIC DNA]</scope>
    <source>
        <strain evidence="3">CCUG 51308</strain>
    </source>
</reference>
<dbReference type="PANTHER" id="PTHR12110">
    <property type="entry name" value="HYDROXYPYRUVATE ISOMERASE"/>
    <property type="match status" value="1"/>
</dbReference>
<dbReference type="Proteomes" id="UP001596492">
    <property type="component" value="Unassembled WGS sequence"/>
</dbReference>
<protein>
    <submittedName>
        <fullName evidence="2">TIM barrel protein</fullName>
    </submittedName>
</protein>
<dbReference type="Pfam" id="PF01261">
    <property type="entry name" value="AP_endonuc_2"/>
    <property type="match status" value="1"/>
</dbReference>
<dbReference type="InterPro" id="IPR013022">
    <property type="entry name" value="Xyl_isomerase-like_TIM-brl"/>
</dbReference>
<comment type="caution">
    <text evidence="2">The sequence shown here is derived from an EMBL/GenBank/DDBJ whole genome shotgun (WGS) entry which is preliminary data.</text>
</comment>
<evidence type="ECO:0000313" key="2">
    <source>
        <dbReference type="EMBL" id="MFC7292627.1"/>
    </source>
</evidence>